<organism evidence="2 3">
    <name type="scientific">Vibrio superstes NBRC 103154</name>
    <dbReference type="NCBI Taxonomy" id="1219062"/>
    <lineage>
        <taxon>Bacteria</taxon>
        <taxon>Pseudomonadati</taxon>
        <taxon>Pseudomonadota</taxon>
        <taxon>Gammaproteobacteria</taxon>
        <taxon>Vibrionales</taxon>
        <taxon>Vibrionaceae</taxon>
        <taxon>Vibrio</taxon>
    </lineage>
</organism>
<gene>
    <name evidence="2" type="ORF">VSU01S_13470</name>
</gene>
<proteinExistence type="predicted"/>
<accession>A0A511QR94</accession>
<dbReference type="Proteomes" id="UP000321113">
    <property type="component" value="Unassembled WGS sequence"/>
</dbReference>
<evidence type="ECO:0000313" key="3">
    <source>
        <dbReference type="Proteomes" id="UP000321113"/>
    </source>
</evidence>
<evidence type="ECO:0000313" key="2">
    <source>
        <dbReference type="EMBL" id="GEM79102.1"/>
    </source>
</evidence>
<name>A0A511QR94_9VIBR</name>
<comment type="caution">
    <text evidence="2">The sequence shown here is derived from an EMBL/GenBank/DDBJ whole genome shotgun (WGS) entry which is preliminary data.</text>
</comment>
<protein>
    <recommendedName>
        <fullName evidence="4">Lipoprotein</fullName>
    </recommendedName>
</protein>
<feature type="chain" id="PRO_5021701517" description="Lipoprotein" evidence="1">
    <location>
        <begin position="20"/>
        <end position="219"/>
    </location>
</feature>
<evidence type="ECO:0000256" key="1">
    <source>
        <dbReference type="SAM" id="SignalP"/>
    </source>
</evidence>
<keyword evidence="1" id="KW-0732">Signal</keyword>
<keyword evidence="3" id="KW-1185">Reference proteome</keyword>
<dbReference type="EMBL" id="BJXK01000004">
    <property type="protein sequence ID" value="GEM79102.1"/>
    <property type="molecule type" value="Genomic_DNA"/>
</dbReference>
<dbReference type="AlphaFoldDB" id="A0A511QR94"/>
<evidence type="ECO:0008006" key="4">
    <source>
        <dbReference type="Google" id="ProtNLM"/>
    </source>
</evidence>
<feature type="signal peptide" evidence="1">
    <location>
        <begin position="1"/>
        <end position="19"/>
    </location>
</feature>
<reference evidence="2 3" key="1">
    <citation type="submission" date="2019-07" db="EMBL/GenBank/DDBJ databases">
        <title>Whole genome shotgun sequence of Vibrio superstes NBRC 103154.</title>
        <authorList>
            <person name="Hosoyama A."/>
            <person name="Uohara A."/>
            <person name="Ohji S."/>
            <person name="Ichikawa N."/>
        </authorList>
    </citation>
    <scope>NUCLEOTIDE SEQUENCE [LARGE SCALE GENOMIC DNA]</scope>
    <source>
        <strain evidence="2 3">NBRC 103154</strain>
    </source>
</reference>
<sequence>MNMKKILVLITLASAVAMTGCSSSEPTRAEQAKDKVQDVVEAYGYDPEYGNEAPLPPTENPIRDTERIDEAKAMIQAAKDAIAINDGGFESDIPKDNPELDWVRELERTEGDGTKIYGIYHNGNRVAEVEMKPDGTGTITINDPDNIREDKVVAEIVKVDGYNAYFIEGEANNDYVIINGKLIKVEGDRLEQISSIDKQQLKAKAQRVKMKIKAHRISG</sequence>
<dbReference type="PROSITE" id="PS51257">
    <property type="entry name" value="PROKAR_LIPOPROTEIN"/>
    <property type="match status" value="1"/>
</dbReference>